<dbReference type="GO" id="GO:0006487">
    <property type="term" value="P:protein N-linked glycosylation"/>
    <property type="evidence" value="ECO:0007669"/>
    <property type="project" value="TreeGrafter"/>
</dbReference>
<organism evidence="4 5">
    <name type="scientific">Neolecta irregularis (strain DAH-3)</name>
    <dbReference type="NCBI Taxonomy" id="1198029"/>
    <lineage>
        <taxon>Eukaryota</taxon>
        <taxon>Fungi</taxon>
        <taxon>Dikarya</taxon>
        <taxon>Ascomycota</taxon>
        <taxon>Taphrinomycotina</taxon>
        <taxon>Neolectales</taxon>
        <taxon>Neolectaceae</taxon>
        <taxon>Neolecta</taxon>
    </lineage>
</organism>
<comment type="caution">
    <text evidence="4">The sequence shown here is derived from an EMBL/GenBank/DDBJ whole genome shotgun (WGS) entry which is preliminary data.</text>
</comment>
<evidence type="ECO:0000313" key="4">
    <source>
        <dbReference type="EMBL" id="OLL23326.1"/>
    </source>
</evidence>
<gene>
    <name evidence="4" type="ORF">NEOLI_005427</name>
</gene>
<evidence type="ECO:0000256" key="2">
    <source>
        <dbReference type="ARBA" id="ARBA00022676"/>
    </source>
</evidence>
<name>A0A1U7LKY8_NEOID</name>
<comment type="similarity">
    <text evidence="1">Belongs to the glycosyltransferase 15 family.</text>
</comment>
<keyword evidence="2 4" id="KW-0328">Glycosyltransferase</keyword>
<protein>
    <submittedName>
        <fullName evidence="4">Glycolipid 2-alpha-mannosyltransferase 1</fullName>
    </submittedName>
</protein>
<proteinExistence type="inferred from homology"/>
<dbReference type="SUPFAM" id="SSF53448">
    <property type="entry name" value="Nucleotide-diphospho-sugar transferases"/>
    <property type="match status" value="1"/>
</dbReference>
<dbReference type="Proteomes" id="UP000186594">
    <property type="component" value="Unassembled WGS sequence"/>
</dbReference>
<keyword evidence="5" id="KW-1185">Reference proteome</keyword>
<dbReference type="GO" id="GO:0000026">
    <property type="term" value="F:alpha-1,2-mannosyltransferase activity"/>
    <property type="evidence" value="ECO:0007669"/>
    <property type="project" value="TreeGrafter"/>
</dbReference>
<dbReference type="Gene3D" id="3.90.550.10">
    <property type="entry name" value="Spore Coat Polysaccharide Biosynthesis Protein SpsA, Chain A"/>
    <property type="match status" value="1"/>
</dbReference>
<evidence type="ECO:0000313" key="5">
    <source>
        <dbReference type="Proteomes" id="UP000186594"/>
    </source>
</evidence>
<dbReference type="InterPro" id="IPR002685">
    <property type="entry name" value="Glyco_trans_15"/>
</dbReference>
<dbReference type="OrthoDB" id="439943at2759"/>
<dbReference type="AlphaFoldDB" id="A0A1U7LKY8"/>
<dbReference type="OMA" id="HTIAAVM"/>
<dbReference type="EMBL" id="LXFE01001875">
    <property type="protein sequence ID" value="OLL23326.1"/>
    <property type="molecule type" value="Genomic_DNA"/>
</dbReference>
<sequence>MEFITPDNGKSYNRCHFWSNFEIANLNFWRNSSYNAYFNHLDRAGGFFYERWGDAPVHTIAAVMFLKPEQIHFFNDIGYYHIPFTHCPIEDEFRQKCHCSPHDSFDWKDHSCTKRWFKTAGNKLPEHHAKYAG</sequence>
<dbReference type="GO" id="GO:0006493">
    <property type="term" value="P:protein O-linked glycosylation"/>
    <property type="evidence" value="ECO:0007669"/>
    <property type="project" value="TreeGrafter"/>
</dbReference>
<dbReference type="PANTHER" id="PTHR31121:SF6">
    <property type="entry name" value="ALPHA-1,2 MANNOSYLTRANSFERASE KTR1"/>
    <property type="match status" value="1"/>
</dbReference>
<dbReference type="InterPro" id="IPR029044">
    <property type="entry name" value="Nucleotide-diphossugar_trans"/>
</dbReference>
<keyword evidence="3 4" id="KW-0808">Transferase</keyword>
<evidence type="ECO:0000256" key="1">
    <source>
        <dbReference type="ARBA" id="ARBA00007677"/>
    </source>
</evidence>
<dbReference type="GO" id="GO:0000032">
    <property type="term" value="P:cell wall mannoprotein biosynthetic process"/>
    <property type="evidence" value="ECO:0007669"/>
    <property type="project" value="TreeGrafter"/>
</dbReference>
<accession>A0A1U7LKY8</accession>
<dbReference type="PANTHER" id="PTHR31121">
    <property type="entry name" value="ALPHA-1,2 MANNOSYLTRANSFERASE KTR1"/>
    <property type="match status" value="1"/>
</dbReference>
<dbReference type="Pfam" id="PF01793">
    <property type="entry name" value="Glyco_transf_15"/>
    <property type="match status" value="1"/>
</dbReference>
<evidence type="ECO:0000256" key="3">
    <source>
        <dbReference type="ARBA" id="ARBA00022679"/>
    </source>
</evidence>
<dbReference type="GO" id="GO:0016020">
    <property type="term" value="C:membrane"/>
    <property type="evidence" value="ECO:0007669"/>
    <property type="project" value="InterPro"/>
</dbReference>
<dbReference type="STRING" id="1198029.A0A1U7LKY8"/>
<dbReference type="GO" id="GO:0005794">
    <property type="term" value="C:Golgi apparatus"/>
    <property type="evidence" value="ECO:0007669"/>
    <property type="project" value="TreeGrafter"/>
</dbReference>
<reference evidence="4 5" key="1">
    <citation type="submission" date="2016-04" db="EMBL/GenBank/DDBJ databases">
        <title>Evolutionary innovation and constraint leading to complex multicellularity in the Ascomycota.</title>
        <authorList>
            <person name="Cisse O."/>
            <person name="Nguyen A."/>
            <person name="Hewitt D.A."/>
            <person name="Jedd G."/>
            <person name="Stajich J.E."/>
        </authorList>
    </citation>
    <scope>NUCLEOTIDE SEQUENCE [LARGE SCALE GENOMIC DNA]</scope>
    <source>
        <strain evidence="4 5">DAH-3</strain>
    </source>
</reference>